<protein>
    <submittedName>
        <fullName evidence="5">Cell division protein SepF</fullName>
    </submittedName>
</protein>
<dbReference type="Pfam" id="PF04472">
    <property type="entry name" value="SepF"/>
    <property type="match status" value="1"/>
</dbReference>
<dbReference type="PANTHER" id="PTHR35798:SF1">
    <property type="entry name" value="CELL DIVISION PROTEIN SEPF"/>
    <property type="match status" value="1"/>
</dbReference>
<dbReference type="PANTHER" id="PTHR35798">
    <property type="entry name" value="CELL DIVISION PROTEIN SEPF"/>
    <property type="match status" value="1"/>
</dbReference>
<dbReference type="HAMAP" id="MF_01197">
    <property type="entry name" value="SepF"/>
    <property type="match status" value="1"/>
</dbReference>
<sequence>EEYYDEDELITNDYYDEPEEEEVVSSGFGRKNKVVNIHATTQLKVVVMQPESFEDARGIADHLKTKKPVIINLECLETDVARRVVDFLSGAVYGLDGNIQKVSAGIFLIAPYNVSIMGDFKNELKNKGLFNW</sequence>
<comment type="function">
    <text evidence="4">Cell division protein that is part of the divisome complex and is recruited early to the Z-ring. Probably stimulates Z-ring formation, perhaps through the cross-linking of FtsZ protofilaments. Its function overlaps with FtsA.</text>
</comment>
<evidence type="ECO:0000256" key="1">
    <source>
        <dbReference type="ARBA" id="ARBA00022618"/>
    </source>
</evidence>
<evidence type="ECO:0000256" key="3">
    <source>
        <dbReference type="ARBA" id="ARBA00023306"/>
    </source>
</evidence>
<keyword evidence="1 5" id="KW-0132">Cell division</keyword>
<evidence type="ECO:0000313" key="5">
    <source>
        <dbReference type="EMBL" id="HIV03477.1"/>
    </source>
</evidence>
<gene>
    <name evidence="5" type="ORF">IAC74_07870</name>
</gene>
<evidence type="ECO:0000256" key="4">
    <source>
        <dbReference type="ARBA" id="ARBA00044936"/>
    </source>
</evidence>
<dbReference type="InterPro" id="IPR007561">
    <property type="entry name" value="Cell_div_SepF/SepF-rel"/>
</dbReference>
<dbReference type="Proteomes" id="UP000886743">
    <property type="component" value="Unassembled WGS sequence"/>
</dbReference>
<organism evidence="5 6">
    <name type="scientific">Candidatus Aphodoplasma excrementigallinarum</name>
    <dbReference type="NCBI Taxonomy" id="2840673"/>
    <lineage>
        <taxon>Bacteria</taxon>
        <taxon>Bacillati</taxon>
        <taxon>Bacillota</taxon>
        <taxon>Clostridia</taxon>
        <taxon>Eubacteriales</taxon>
        <taxon>Candidatus Aphodoplasma</taxon>
    </lineage>
</organism>
<proteinExistence type="inferred from homology"/>
<dbReference type="GO" id="GO:0000917">
    <property type="term" value="P:division septum assembly"/>
    <property type="evidence" value="ECO:0007669"/>
    <property type="project" value="UniProtKB-KW"/>
</dbReference>
<keyword evidence="2" id="KW-0717">Septation</keyword>
<evidence type="ECO:0000256" key="2">
    <source>
        <dbReference type="ARBA" id="ARBA00023210"/>
    </source>
</evidence>
<dbReference type="AlphaFoldDB" id="A0A9D1T0W3"/>
<dbReference type="InterPro" id="IPR023052">
    <property type="entry name" value="Cell_div_SepF"/>
</dbReference>
<evidence type="ECO:0000313" key="6">
    <source>
        <dbReference type="Proteomes" id="UP000886743"/>
    </source>
</evidence>
<reference evidence="5" key="1">
    <citation type="submission" date="2020-10" db="EMBL/GenBank/DDBJ databases">
        <authorList>
            <person name="Gilroy R."/>
        </authorList>
    </citation>
    <scope>NUCLEOTIDE SEQUENCE</scope>
    <source>
        <strain evidence="5">4920</strain>
    </source>
</reference>
<accession>A0A9D1T0W3</accession>
<dbReference type="Gene3D" id="3.30.110.150">
    <property type="entry name" value="SepF-like protein"/>
    <property type="match status" value="1"/>
</dbReference>
<dbReference type="InterPro" id="IPR038594">
    <property type="entry name" value="SepF-like_sf"/>
</dbReference>
<name>A0A9D1T0W3_9FIRM</name>
<dbReference type="EMBL" id="DVOF01000239">
    <property type="protein sequence ID" value="HIV03477.1"/>
    <property type="molecule type" value="Genomic_DNA"/>
</dbReference>
<feature type="non-terminal residue" evidence="5">
    <location>
        <position position="1"/>
    </location>
</feature>
<comment type="caution">
    <text evidence="5">The sequence shown here is derived from an EMBL/GenBank/DDBJ whole genome shotgun (WGS) entry which is preliminary data.</text>
</comment>
<reference evidence="5" key="2">
    <citation type="journal article" date="2021" name="PeerJ">
        <title>Extensive microbial diversity within the chicken gut microbiome revealed by metagenomics and culture.</title>
        <authorList>
            <person name="Gilroy R."/>
            <person name="Ravi A."/>
            <person name="Getino M."/>
            <person name="Pursley I."/>
            <person name="Horton D.L."/>
            <person name="Alikhan N.F."/>
            <person name="Baker D."/>
            <person name="Gharbi K."/>
            <person name="Hall N."/>
            <person name="Watson M."/>
            <person name="Adriaenssens E.M."/>
            <person name="Foster-Nyarko E."/>
            <person name="Jarju S."/>
            <person name="Secka A."/>
            <person name="Antonio M."/>
            <person name="Oren A."/>
            <person name="Chaudhuri R.R."/>
            <person name="La Ragione R."/>
            <person name="Hildebrand F."/>
            <person name="Pallen M.J."/>
        </authorList>
    </citation>
    <scope>NUCLEOTIDE SEQUENCE</scope>
    <source>
        <strain evidence="5">4920</strain>
    </source>
</reference>
<keyword evidence="3" id="KW-0131">Cell cycle</keyword>